<feature type="domain" description="RdRp catalytic" evidence="15">
    <location>
        <begin position="1985"/>
        <end position="2104"/>
    </location>
</feature>
<keyword evidence="14" id="KW-0812">Transmembrane</keyword>
<dbReference type="Gene3D" id="3.40.50.300">
    <property type="entry name" value="P-loop containing nucleotide triphosphate hydrolases"/>
    <property type="match status" value="2"/>
</dbReference>
<dbReference type="GO" id="GO:0003723">
    <property type="term" value="F:RNA binding"/>
    <property type="evidence" value="ECO:0007669"/>
    <property type="project" value="InterPro"/>
</dbReference>
<keyword evidence="2" id="KW-0941">Suppressor of RNA silencing</keyword>
<name>A0A7G3KJP9_9VIRU</name>
<keyword evidence="6" id="KW-0548">Nucleotidyltransferase</keyword>
<dbReference type="PROSITE" id="PS50507">
    <property type="entry name" value="RDRP_SSRNA_POS"/>
    <property type="match status" value="1"/>
</dbReference>
<dbReference type="CDD" id="cd22744">
    <property type="entry name" value="OTU"/>
    <property type="match status" value="1"/>
</dbReference>
<evidence type="ECO:0000256" key="14">
    <source>
        <dbReference type="SAM" id="Phobius"/>
    </source>
</evidence>
<dbReference type="GO" id="GO:0005524">
    <property type="term" value="F:ATP binding"/>
    <property type="evidence" value="ECO:0007669"/>
    <property type="project" value="UniProtKB-KW"/>
</dbReference>
<evidence type="ECO:0000256" key="1">
    <source>
        <dbReference type="ARBA" id="ARBA00013540"/>
    </source>
</evidence>
<proteinExistence type="predicted"/>
<dbReference type="InterPro" id="IPR003323">
    <property type="entry name" value="OTU_dom"/>
</dbReference>
<dbReference type="InterPro" id="IPR043502">
    <property type="entry name" value="DNA/RNA_pol_sf"/>
</dbReference>
<reference evidence="18" key="1">
    <citation type="submission" date="2018-11" db="EMBL/GenBank/DDBJ databases">
        <authorList>
            <person name="Jo Y."/>
            <person name="Cho W.K."/>
        </authorList>
    </citation>
    <scope>NUCLEOTIDE SEQUENCE</scope>
    <source>
        <strain evidence="18">Won</strain>
    </source>
</reference>
<evidence type="ECO:0000256" key="13">
    <source>
        <dbReference type="SAM" id="MobiDB-lite"/>
    </source>
</evidence>
<keyword evidence="11" id="KW-0899">Viral immunoevasion</keyword>
<feature type="region of interest" description="Disordered" evidence="13">
    <location>
        <begin position="825"/>
        <end position="937"/>
    </location>
</feature>
<comment type="catalytic activity">
    <reaction evidence="12">
        <text>ATP + H2O = ADP + phosphate + H(+)</text>
        <dbReference type="Rhea" id="RHEA:13065"/>
        <dbReference type="ChEBI" id="CHEBI:15377"/>
        <dbReference type="ChEBI" id="CHEBI:15378"/>
        <dbReference type="ChEBI" id="CHEBI:30616"/>
        <dbReference type="ChEBI" id="CHEBI:43474"/>
        <dbReference type="ChEBI" id="CHEBI:456216"/>
        <dbReference type="EC" id="3.6.4.13"/>
    </reaction>
</comment>
<feature type="compositionally biased region" description="Polar residues" evidence="13">
    <location>
        <begin position="832"/>
        <end position="847"/>
    </location>
</feature>
<evidence type="ECO:0000256" key="9">
    <source>
        <dbReference type="ARBA" id="ARBA00022840"/>
    </source>
</evidence>
<feature type="compositionally biased region" description="Low complexity" evidence="13">
    <location>
        <begin position="855"/>
        <end position="891"/>
    </location>
</feature>
<evidence type="ECO:0000256" key="12">
    <source>
        <dbReference type="ARBA" id="ARBA00047984"/>
    </source>
</evidence>
<keyword evidence="9" id="KW-0067">ATP-binding</keyword>
<dbReference type="GO" id="GO:0039694">
    <property type="term" value="P:viral RNA genome replication"/>
    <property type="evidence" value="ECO:0007669"/>
    <property type="project" value="InterPro"/>
</dbReference>
<sequence>MNQNQKQQSLSTNPTFPIMSFDQIQSTAAATLTTSTTSNLTNAIDTALTKQYQDMNKNMTNKRSVLLHADLNPRQFDIVKAAYPQFDIDLVRSGRNAHSVANALRSLEQTTFLRRYPRHTKIIDVGGNPVPYFLMGVTNVVSYKPILDARDAGRYTKQMRSIRNACLDTATNAKSETTSARQRWVDDFQHFVRPIKAEDCSYHADVAFFLHSLYDISLETLCTILSRHKIQIAEAVIMYHPDIIVTAAQTPAEGLISEQNCLWHTYIDKRDNIKKISFTFLDDESLNYVHDFSQYFSLITSVTIRNHKNMYIIERSYDTGRCLMQISDASSAIHLDSHLSFNIWHPTPRGHVLVPCLEHINQAADKSTSYEVRLVDVELTLLERLTAYAMTLKDERRKPEELLMYFRTVSARTTVNGTDVTVSSFYSARDMAALCTVAWYRAYIYTYSMDKVTRQLRTYTTNIRNLSENTVPHLLRLRAQLAIAPLVGLPEFSIDGIFEKIKTALCNNLSSTIADIKNIHLLDSVNNDGYTTIESHYRGIASFHNIPDSHLLDPATIQAIRQDKFDTDNTRIRNAMDVAAAATRLHPIDTPEHANAQTTLRILTRELIKHDPSYIAGSIWSQNEAHERNLDRFAPLHTTITTTSLNQTDGGATREANTTRPPTIPGDGNCGYHCISAYVGDTPDVIRTKVAEHMRSNAPSLVPDELREITATDALAGVNKNKITSSMWCNELVIISASEIYDCTFSVTSLTVGGSYHSGQHFGTKGDIYHFSHQNNHFTISDDDWARSRHTADTTASIVAEPTVAKTYPTLPLLTPADDTDSLDFDYDMAPTFTSAPTDAQAATSPQPIVDAADTTSSLPLPSHHTTPTPQTPPLDTIPDLTITTTTPTPLSDHDIPATTPTSPQLTLTAPTLSHTPPHPSPSVHIPTADIESQERPKRSFWQHTALPSAVAIIFIVVLANYITFGDNTITPPPTNDNTCAQFLPEEYCTFATYETPIKMAIDGVLGPSIARYAYLVLDLALFPVKRSVSVRNVFACVFFTFFTMIFGIKGDLILTLCLWTVKTYIHKNTRITDYLLTALLHYFTKTDTYIAPHLHTRMPGEYEPDEHTNLDVTTMHHILNSNVDGYWYTFISQHLARFGHLTPVQNQATQAYPMHYTIRNPPAPIQPNLPNLTRHVTNETTKTDKPTILRRLETSTRHDVMRYIQPTDQPGIDKQTRRNNAITDFRNYVHTEFTAYAYEFHQIHMYSRYNHEVPTSMSNIKTSRFTGLTILRRVAENTYASTDSTLPTILCVFDPTAPNDNPRITDRDGRPTTGNLVMTEKNFKRSDGSFVVTVTSSADVLYTSLDLSEFTTGHLFNILRTSTRTLTDPRRNFINHAGVAACGKTHQIATTVLPGDIVLATTRSSLFELEKIMSENSHICTAWSDIHAHTVASYTIARSFPKSGTLHVDEAIMLHPGQLYYLAEKAQAHTIHAYADPLQLTFIPRVQPWDEKTTPPFEFDTIHTNFVSRVTPIDAVVMNRDPSLGGYGNKYTTLSTVVNSISVDPLASDTDTTRIPKDQPNTIILTMTRACKATLVGRGFKNVFTVGQSQGTRADHVHLVRLDRILPTNLSENGPQHIVATTRHRKTFTYHYLKGIEKPDRTLRAIIDLQSISDIKKEHDNPTRLFVTPDAYRMYGGYLPEPATPTDTPPQTKERYSATKVFSNFFNYMSRSLFSPWTNVTTPTTTVPAPSDHSLTYTNLRNLIQEAYDDLLPGNADDTGVFDNAVREYDPIDVTVDGYFRTNFGTPNHNRVPPAFAPRICTDLQPPRPISIRNCLHALNKRNMAAYKNRDNVTHSLPMAILHHMFDCYFVDDYQSLLDQYSSEPLVPRFDLLADFINAQTPNTVRRLLGTDIDFANFDMCKYTMILKRTVKPADERGANLKWSQPQVVIFMEKFINAVFGPIIREAFNRLITLTDPKIMINKGKTPMEMQQHAQTFMPTSSHYQFLENDFKAYDKTQDNIALEIELHFLKLLGVPEDMIEMWRSGHVYTRATCRETGFLLLTTFQRKSGDVTTSFGNTLINMVGTAQAYFQNHNDAKHKLRCAFFLGDDSLFSLHNSYDFDAARGSGSDILNRRLNLQAKTLTTPTGYFCGFYFTPTTDGVLIFCDPLRRISKLGRWDIRKDEDFEQHYISLQDNLLNYGNTANEEQLLTAIARREYALHGKIRTTGYGLAISALHTLKNNKENFRSLWDDKLSPMDF</sequence>
<feature type="domain" description="OTU" evidence="16">
    <location>
        <begin position="659"/>
        <end position="768"/>
    </location>
</feature>
<dbReference type="Pfam" id="PF00978">
    <property type="entry name" value="RdRP_2"/>
    <property type="match status" value="1"/>
</dbReference>
<dbReference type="InterPro" id="IPR027351">
    <property type="entry name" value="(+)RNA_virus_helicase_core_dom"/>
</dbReference>
<feature type="transmembrane region" description="Helical" evidence="14">
    <location>
        <begin position="1034"/>
        <end position="1062"/>
    </location>
</feature>
<dbReference type="GO" id="GO:0016787">
    <property type="term" value="F:hydrolase activity"/>
    <property type="evidence" value="ECO:0007669"/>
    <property type="project" value="UniProtKB-KW"/>
</dbReference>
<dbReference type="PROSITE" id="PS51743">
    <property type="entry name" value="ALPHAVIRUS_MT"/>
    <property type="match status" value="1"/>
</dbReference>
<dbReference type="GO" id="GO:0003968">
    <property type="term" value="F:RNA-directed RNA polymerase activity"/>
    <property type="evidence" value="ECO:0007669"/>
    <property type="project" value="UniProtKB-KW"/>
</dbReference>
<organism evidence="18">
    <name type="scientific">Leucocoprinus tobamovirus A</name>
    <dbReference type="NCBI Taxonomy" id="2592766"/>
    <lineage>
        <taxon>Viruses</taxon>
        <taxon>Riboviria</taxon>
        <taxon>Orthornavirae</taxon>
        <taxon>Kitrinoviricota</taxon>
        <taxon>Alsuviricetes</taxon>
        <taxon>Martellivirales</taxon>
        <taxon>Virgaviridae</taxon>
        <taxon>Tobamovirus</taxon>
    </lineage>
</organism>
<feature type="compositionally biased region" description="Low complexity" evidence="13">
    <location>
        <begin position="906"/>
        <end position="928"/>
    </location>
</feature>
<dbReference type="EMBL" id="MK231117">
    <property type="protein sequence ID" value="QED42965.1"/>
    <property type="molecule type" value="Genomic_RNA"/>
</dbReference>
<dbReference type="PROSITE" id="PS50802">
    <property type="entry name" value="OTU"/>
    <property type="match status" value="1"/>
</dbReference>
<dbReference type="InterPro" id="IPR002588">
    <property type="entry name" value="Alphavirus-like_MT_dom"/>
</dbReference>
<dbReference type="InterPro" id="IPR001788">
    <property type="entry name" value="RNA-dep_RNA_pol_alsuvir"/>
</dbReference>
<feature type="transmembrane region" description="Helical" evidence="14">
    <location>
        <begin position="941"/>
        <end position="963"/>
    </location>
</feature>
<dbReference type="InterPro" id="IPR007094">
    <property type="entry name" value="RNA-dir_pol_PSvirus"/>
</dbReference>
<evidence type="ECO:0000256" key="5">
    <source>
        <dbReference type="ARBA" id="ARBA00022679"/>
    </source>
</evidence>
<gene>
    <name evidence="18" type="primary">ORF1</name>
</gene>
<dbReference type="GO" id="GO:0008174">
    <property type="term" value="F:mRNA methyltransferase activity"/>
    <property type="evidence" value="ECO:0007669"/>
    <property type="project" value="UniProtKB-UniRule"/>
</dbReference>
<dbReference type="InterPro" id="IPR027417">
    <property type="entry name" value="P-loop_NTPase"/>
</dbReference>
<evidence type="ECO:0000256" key="4">
    <source>
        <dbReference type="ARBA" id="ARBA00022632"/>
    </source>
</evidence>
<evidence type="ECO:0000259" key="17">
    <source>
        <dbReference type="PROSITE" id="PS51743"/>
    </source>
</evidence>
<dbReference type="GO" id="GO:0016556">
    <property type="term" value="P:mRNA modification"/>
    <property type="evidence" value="ECO:0007669"/>
    <property type="project" value="InterPro"/>
</dbReference>
<evidence type="ECO:0000313" key="18">
    <source>
        <dbReference type="EMBL" id="QED42965.1"/>
    </source>
</evidence>
<keyword evidence="14" id="KW-1133">Transmembrane helix</keyword>
<keyword evidence="10" id="KW-0693">Viral RNA replication</keyword>
<keyword evidence="14" id="KW-0472">Membrane</keyword>
<evidence type="ECO:0000259" key="16">
    <source>
        <dbReference type="PROSITE" id="PS50802"/>
    </source>
</evidence>
<dbReference type="SUPFAM" id="SSF56672">
    <property type="entry name" value="DNA/RNA polymerases"/>
    <property type="match status" value="1"/>
</dbReference>
<dbReference type="Pfam" id="PF01660">
    <property type="entry name" value="Vmethyltransf"/>
    <property type="match status" value="1"/>
</dbReference>
<keyword evidence="7" id="KW-0547">Nucleotide-binding</keyword>
<dbReference type="GO" id="GO:0003724">
    <property type="term" value="F:RNA helicase activity"/>
    <property type="evidence" value="ECO:0007669"/>
    <property type="project" value="UniProtKB-EC"/>
</dbReference>
<accession>A0A7G3KJP9</accession>
<keyword evidence="8" id="KW-0378">Hydrolase</keyword>
<dbReference type="GO" id="GO:0052170">
    <property type="term" value="P:symbiont-mediated suppression of host innate immune response"/>
    <property type="evidence" value="ECO:0007669"/>
    <property type="project" value="UniProtKB-KW"/>
</dbReference>
<keyword evidence="3" id="KW-0696">RNA-directed RNA polymerase</keyword>
<evidence type="ECO:0000256" key="7">
    <source>
        <dbReference type="ARBA" id="ARBA00022741"/>
    </source>
</evidence>
<evidence type="ECO:0000259" key="15">
    <source>
        <dbReference type="PROSITE" id="PS50507"/>
    </source>
</evidence>
<feature type="region of interest" description="Disordered" evidence="13">
    <location>
        <begin position="643"/>
        <end position="664"/>
    </location>
</feature>
<evidence type="ECO:0000256" key="11">
    <source>
        <dbReference type="ARBA" id="ARBA00023280"/>
    </source>
</evidence>
<feature type="domain" description="Alphavirus-like MT" evidence="17">
    <location>
        <begin position="89"/>
        <end position="299"/>
    </location>
</feature>
<dbReference type="GO" id="GO:0006396">
    <property type="term" value="P:RNA processing"/>
    <property type="evidence" value="ECO:0007669"/>
    <property type="project" value="InterPro"/>
</dbReference>
<feature type="compositionally biased region" description="Polar residues" evidence="13">
    <location>
        <begin position="643"/>
        <end position="661"/>
    </location>
</feature>
<keyword evidence="5" id="KW-0808">Transferase</keyword>
<evidence type="ECO:0000256" key="8">
    <source>
        <dbReference type="ARBA" id="ARBA00022801"/>
    </source>
</evidence>
<dbReference type="Gene3D" id="3.90.70.80">
    <property type="match status" value="1"/>
</dbReference>
<protein>
    <recommendedName>
        <fullName evidence="1">Replicase large subunit</fullName>
    </recommendedName>
</protein>
<dbReference type="GO" id="GO:0006351">
    <property type="term" value="P:DNA-templated transcription"/>
    <property type="evidence" value="ECO:0007669"/>
    <property type="project" value="InterPro"/>
</dbReference>
<evidence type="ECO:0000256" key="2">
    <source>
        <dbReference type="ARBA" id="ARBA00022463"/>
    </source>
</evidence>
<keyword evidence="4" id="KW-1090">Inhibition of host innate immune response by virus</keyword>
<evidence type="ECO:0000256" key="3">
    <source>
        <dbReference type="ARBA" id="ARBA00022484"/>
    </source>
</evidence>
<keyword evidence="2" id="KW-0945">Host-virus interaction</keyword>
<dbReference type="Pfam" id="PF01443">
    <property type="entry name" value="Viral_helicase1"/>
    <property type="match status" value="1"/>
</dbReference>
<evidence type="ECO:0000256" key="6">
    <source>
        <dbReference type="ARBA" id="ARBA00022695"/>
    </source>
</evidence>
<evidence type="ECO:0000256" key="10">
    <source>
        <dbReference type="ARBA" id="ARBA00022953"/>
    </source>
</evidence>